<accession>A0A8T1MR60</accession>
<evidence type="ECO:0000313" key="2">
    <source>
        <dbReference type="Proteomes" id="UP000286415"/>
    </source>
</evidence>
<comment type="caution">
    <text evidence="1">The sequence shown here is derived from an EMBL/GenBank/DDBJ whole genome shotgun (WGS) entry which is preliminary data.</text>
</comment>
<dbReference type="Proteomes" id="UP000286415">
    <property type="component" value="Unassembled WGS sequence"/>
</dbReference>
<reference evidence="1 2" key="1">
    <citation type="journal article" date="2018" name="Biotechnol. Adv.">
        <title>Improved genomic resources and new bioinformatic workflow for the carcinogenic parasite Clonorchis sinensis: Biotechnological implications.</title>
        <authorList>
            <person name="Wang D."/>
            <person name="Korhonen P.K."/>
            <person name="Gasser R.B."/>
            <person name="Young N.D."/>
        </authorList>
    </citation>
    <scope>NUCLEOTIDE SEQUENCE [LARGE SCALE GENOMIC DNA]</scope>
    <source>
        <strain evidence="1">Cs-k2</strain>
    </source>
</reference>
<keyword evidence="2" id="KW-1185">Reference proteome</keyword>
<sequence>MFNFISECKLSTSQMIVGHRQCEQESPINRVDDRANRSSTILYAQVYDQHFYVEFMGSDYNRFKTAALRELSLSRWCHKNRNTRDILLGAI</sequence>
<reference evidence="1 2" key="2">
    <citation type="journal article" date="2021" name="Genomics">
        <title>High-quality reference genome for Clonorchis sinensis.</title>
        <authorList>
            <person name="Young N.D."/>
            <person name="Stroehlein A.J."/>
            <person name="Kinkar L."/>
            <person name="Wang T."/>
            <person name="Sohn W.M."/>
            <person name="Chang B.C.H."/>
            <person name="Kaur P."/>
            <person name="Weisz D."/>
            <person name="Dudchenko O."/>
            <person name="Aiden E.L."/>
            <person name="Korhonen P.K."/>
            <person name="Gasser R.B."/>
        </authorList>
    </citation>
    <scope>NUCLEOTIDE SEQUENCE [LARGE SCALE GENOMIC DNA]</scope>
    <source>
        <strain evidence="1">Cs-k2</strain>
    </source>
</reference>
<protein>
    <submittedName>
        <fullName evidence="1">Uncharacterized protein</fullName>
    </submittedName>
</protein>
<evidence type="ECO:0000313" key="1">
    <source>
        <dbReference type="EMBL" id="KAG5451335.1"/>
    </source>
</evidence>
<dbReference type="EMBL" id="NIRI02000042">
    <property type="protein sequence ID" value="KAG5451335.1"/>
    <property type="molecule type" value="Genomic_DNA"/>
</dbReference>
<proteinExistence type="predicted"/>
<organism evidence="1 2">
    <name type="scientific">Clonorchis sinensis</name>
    <name type="common">Chinese liver fluke</name>
    <dbReference type="NCBI Taxonomy" id="79923"/>
    <lineage>
        <taxon>Eukaryota</taxon>
        <taxon>Metazoa</taxon>
        <taxon>Spiralia</taxon>
        <taxon>Lophotrochozoa</taxon>
        <taxon>Platyhelminthes</taxon>
        <taxon>Trematoda</taxon>
        <taxon>Digenea</taxon>
        <taxon>Opisthorchiida</taxon>
        <taxon>Opisthorchiata</taxon>
        <taxon>Opisthorchiidae</taxon>
        <taxon>Clonorchis</taxon>
    </lineage>
</organism>
<name>A0A8T1MR60_CLOSI</name>
<gene>
    <name evidence="1" type="ORF">CSKR_201398</name>
</gene>
<dbReference type="AlphaFoldDB" id="A0A8T1MR60"/>